<reference evidence="4 5" key="1">
    <citation type="submission" date="2024-08" db="EMBL/GenBank/DDBJ databases">
        <authorList>
            <person name="Cucini C."/>
            <person name="Frati F."/>
        </authorList>
    </citation>
    <scope>NUCLEOTIDE SEQUENCE [LARGE SCALE GENOMIC DNA]</scope>
</reference>
<dbReference type="InterPro" id="IPR021869">
    <property type="entry name" value="RNase_Zc3h12_NYN"/>
</dbReference>
<feature type="compositionally biased region" description="Low complexity" evidence="2">
    <location>
        <begin position="388"/>
        <end position="415"/>
    </location>
</feature>
<comment type="caution">
    <text evidence="4">The sequence shown here is derived from an EMBL/GenBank/DDBJ whole genome shotgun (WGS) entry which is preliminary data.</text>
</comment>
<organism evidence="4 5">
    <name type="scientific">Orchesella dallaii</name>
    <dbReference type="NCBI Taxonomy" id="48710"/>
    <lineage>
        <taxon>Eukaryota</taxon>
        <taxon>Metazoa</taxon>
        <taxon>Ecdysozoa</taxon>
        <taxon>Arthropoda</taxon>
        <taxon>Hexapoda</taxon>
        <taxon>Collembola</taxon>
        <taxon>Entomobryomorpha</taxon>
        <taxon>Entomobryoidea</taxon>
        <taxon>Orchesellidae</taxon>
        <taxon>Orchesellinae</taxon>
        <taxon>Orchesella</taxon>
    </lineage>
</organism>
<accession>A0ABP1Q851</accession>
<evidence type="ECO:0000259" key="3">
    <source>
        <dbReference type="Pfam" id="PF11977"/>
    </source>
</evidence>
<feature type="region of interest" description="Disordered" evidence="2">
    <location>
        <begin position="536"/>
        <end position="594"/>
    </location>
</feature>
<keyword evidence="1" id="KW-0175">Coiled coil</keyword>
<evidence type="ECO:0000256" key="1">
    <source>
        <dbReference type="SAM" id="Coils"/>
    </source>
</evidence>
<evidence type="ECO:0000313" key="5">
    <source>
        <dbReference type="Proteomes" id="UP001642540"/>
    </source>
</evidence>
<gene>
    <name evidence="4" type="ORF">ODALV1_LOCUS8425</name>
</gene>
<feature type="compositionally biased region" description="Low complexity" evidence="2">
    <location>
        <begin position="551"/>
        <end position="565"/>
    </location>
</feature>
<keyword evidence="5" id="KW-1185">Reference proteome</keyword>
<feature type="coiled-coil region" evidence="1">
    <location>
        <begin position="670"/>
        <end position="800"/>
    </location>
</feature>
<proteinExistence type="predicted"/>
<sequence>MEGVKEAGSGGDILGGAAESEVVSGICEIDALEVGATMNVAISESETSEVEVRSGAIEGGGGVAVIAALAESTGITAGNGGGAAATIDVRRGIREDEGGVAANVALAQSTCIAAENGGGVTSPMDEDVTGGIEGVGGVAVSGGVSEVRSGAIEGGGGVAVIAALAESTGITAGNGGGAAATIDVRRGIREDEGGVAANVALAKSAVIAAENGGGGTSATSEGIEAEGDDAVSGGVSAVVVGAAGNNAGRRGRKRKDPSSTKKSYPKKPKTKKKEEIHDGETFNPADPESVKRLDGHAICLWKEDDGTVCMKVFYHDVKMSRHRTEEHWDRSFTCTNCRFTCKSNQTFRRHFLSRVNSQDCKMKEHWQVTDGKPHSIRKNVLVQHYVHPTPSTSSSAAADGMARSASSRAEGGAESQPMSPQPSTSAGGGAAGSSSILPDPSVLAAEAGDFAGSRIPIGEGVSGGSRIFPDPSDLAADDDVPISLPLADENHETTVQSESISTEALDGYEVVVGCQSPMTNVERESVSTSAALIEDVDSSHNMEDKAEGDQSSSSSTKKSISTESSDVVGLQSPMSNVETESVSTSVSPSPTFIKDVDSAHNMEVEAEGDQSSSSSSQKSISTHSFELVGLQIPMTNVETESVSTSTVEAATSDGFIAQQKVAGTDCEEEIDKLRQQLHEQSILLTFTQEENRKLQKLNSELKEEKEEAWKAVKEQEEVLETTEKDRIEMKNKLAEADQKLDQFSRDLTIHLEVMHQSSLKGMVNTYQKIKMDLRKKEEEERNARLEVENLQQECLKLREMIKEVPNAEDKSGIALMTRYVKIMNETSKGYESVREAIEATNYSLFPPEPKRWTDPNPIGEESWIHNRSEQQQSEVLSCLYGYFDTPSSSKRIDEAPRPCIIDGMNVVHAYKQGVSEKNRNSKRDYLGYMGLKVVVEYFQKKFKLPDMEIKIVLPYHNVYDEESKKFSSPIVEEFYKRKMIVAVPTRTTKYEFVHEKKTDDYDDILALNLARNCGGFVVSNDYFRDIWEEDSLWKATRFQFISRNRRITFRFEEDGGFFVFPGTKDKNKDGGVDVIKICRFFKETNEHE</sequence>
<dbReference type="Gene3D" id="3.40.50.11980">
    <property type="match status" value="1"/>
</dbReference>
<dbReference type="Proteomes" id="UP001642540">
    <property type="component" value="Unassembled WGS sequence"/>
</dbReference>
<evidence type="ECO:0000256" key="2">
    <source>
        <dbReference type="SAM" id="MobiDB-lite"/>
    </source>
</evidence>
<dbReference type="EMBL" id="CAXLJM020000026">
    <property type="protein sequence ID" value="CAL8093151.1"/>
    <property type="molecule type" value="Genomic_DNA"/>
</dbReference>
<protein>
    <recommendedName>
        <fullName evidence="3">RNase NYN domain-containing protein</fullName>
    </recommendedName>
</protein>
<name>A0ABP1Q851_9HEXA</name>
<feature type="domain" description="RNase NYN" evidence="3">
    <location>
        <begin position="897"/>
        <end position="1055"/>
    </location>
</feature>
<feature type="compositionally biased region" description="Basic and acidic residues" evidence="2">
    <location>
        <begin position="537"/>
        <end position="548"/>
    </location>
</feature>
<feature type="compositionally biased region" description="Low complexity" evidence="2">
    <location>
        <begin position="577"/>
        <end position="591"/>
    </location>
</feature>
<dbReference type="Pfam" id="PF11977">
    <property type="entry name" value="RNase_Zc3h12a"/>
    <property type="match status" value="1"/>
</dbReference>
<feature type="region of interest" description="Disordered" evidence="2">
    <location>
        <begin position="242"/>
        <end position="288"/>
    </location>
</feature>
<feature type="region of interest" description="Disordered" evidence="2">
    <location>
        <begin position="388"/>
        <end position="439"/>
    </location>
</feature>
<evidence type="ECO:0000313" key="4">
    <source>
        <dbReference type="EMBL" id="CAL8093151.1"/>
    </source>
</evidence>